<evidence type="ECO:0000313" key="4">
    <source>
        <dbReference type="Proteomes" id="UP001370490"/>
    </source>
</evidence>
<proteinExistence type="predicted"/>
<evidence type="ECO:0000313" key="3">
    <source>
        <dbReference type="EMBL" id="KAK6946648.1"/>
    </source>
</evidence>
<feature type="domain" description="Nuclease associated modular" evidence="2">
    <location>
        <begin position="130"/>
        <end position="146"/>
    </location>
</feature>
<dbReference type="EMBL" id="JBAMMX010000001">
    <property type="protein sequence ID" value="KAK6946648.1"/>
    <property type="molecule type" value="Genomic_DNA"/>
</dbReference>
<sequence>MEQVQYTLLRQPSIYQLECKLYCSHVMQVKYPAAPLKNMHFHFGSFGSLERLPSPRTLDMNVALQEIYDVKECNQEKLDAKLCQKETLNGLIQSNSDYDFVEVSSKVNHKERERRRRIALANKGKVPWNKGRKHSAETREKIKQRTIEALRNPKVRKKMAEYPRTHSEQTKSRIRSALGHLWAERLKWKRMREKFFLSWAENIARAAKKGFDDQEELTWDAYDKIKEEIILQHLHRAAEKAKAKEITKMRKLKAAQSKAEKMARLAQKRKDMEHMAEVRGERRRKAQGKSKEERKKSAVARALKLRERLTKIYKKKSVSGQVRSERELASSHRPSWEELDMKIIRRDRLRREASLEDEIRAAKDRRAEFVDSTISAGYFSGTR</sequence>
<reference evidence="3 4" key="1">
    <citation type="submission" date="2023-12" db="EMBL/GenBank/DDBJ databases">
        <title>A high-quality genome assembly for Dillenia turbinata (Dilleniales).</title>
        <authorList>
            <person name="Chanderbali A."/>
        </authorList>
    </citation>
    <scope>NUCLEOTIDE SEQUENCE [LARGE SCALE GENOMIC DNA]</scope>
    <source>
        <strain evidence="3">LSX21</strain>
        <tissue evidence="3">Leaf</tissue>
    </source>
</reference>
<feature type="compositionally biased region" description="Basic and acidic residues" evidence="1">
    <location>
        <begin position="267"/>
        <end position="280"/>
    </location>
</feature>
<evidence type="ECO:0000259" key="2">
    <source>
        <dbReference type="SMART" id="SM00496"/>
    </source>
</evidence>
<accession>A0AAN8WHL2</accession>
<protein>
    <submittedName>
        <fullName evidence="3">Nuclease associated modular domain 3</fullName>
    </submittedName>
</protein>
<name>A0AAN8WHL2_9MAGN</name>
<organism evidence="3 4">
    <name type="scientific">Dillenia turbinata</name>
    <dbReference type="NCBI Taxonomy" id="194707"/>
    <lineage>
        <taxon>Eukaryota</taxon>
        <taxon>Viridiplantae</taxon>
        <taxon>Streptophyta</taxon>
        <taxon>Embryophyta</taxon>
        <taxon>Tracheophyta</taxon>
        <taxon>Spermatophyta</taxon>
        <taxon>Magnoliopsida</taxon>
        <taxon>eudicotyledons</taxon>
        <taxon>Gunneridae</taxon>
        <taxon>Pentapetalae</taxon>
        <taxon>Dilleniales</taxon>
        <taxon>Dilleniaceae</taxon>
        <taxon>Dillenia</taxon>
    </lineage>
</organism>
<dbReference type="InterPro" id="IPR003611">
    <property type="entry name" value="NUMOD3"/>
</dbReference>
<gene>
    <name evidence="3" type="ORF">RJ641_000121</name>
</gene>
<dbReference type="SMART" id="SM00496">
    <property type="entry name" value="IENR2"/>
    <property type="match status" value="2"/>
</dbReference>
<keyword evidence="4" id="KW-1185">Reference proteome</keyword>
<dbReference type="Proteomes" id="UP001370490">
    <property type="component" value="Unassembled WGS sequence"/>
</dbReference>
<dbReference type="PANTHER" id="PTHR34199:SF1">
    <property type="entry name" value="HISTONE-LYSINE N-METHYLTRANSFERASE, H3 LYSINE-79 SPECIFIC-LIKE PROTEIN"/>
    <property type="match status" value="1"/>
</dbReference>
<dbReference type="Pfam" id="PF07460">
    <property type="entry name" value="NUMOD3"/>
    <property type="match status" value="1"/>
</dbReference>
<evidence type="ECO:0000256" key="1">
    <source>
        <dbReference type="SAM" id="MobiDB-lite"/>
    </source>
</evidence>
<dbReference type="GO" id="GO:0003677">
    <property type="term" value="F:DNA binding"/>
    <property type="evidence" value="ECO:0007669"/>
    <property type="project" value="InterPro"/>
</dbReference>
<dbReference type="PANTHER" id="PTHR34199">
    <property type="entry name" value="NUMOD3 MOTIF FAMILY PROTEIN, EXPRESSED"/>
    <property type="match status" value="1"/>
</dbReference>
<feature type="region of interest" description="Disordered" evidence="1">
    <location>
        <begin position="267"/>
        <end position="299"/>
    </location>
</feature>
<feature type="domain" description="Nuclease associated modular" evidence="2">
    <location>
        <begin position="162"/>
        <end position="178"/>
    </location>
</feature>
<comment type="caution">
    <text evidence="3">The sequence shown here is derived from an EMBL/GenBank/DDBJ whole genome shotgun (WGS) entry which is preliminary data.</text>
</comment>
<dbReference type="AlphaFoldDB" id="A0AAN8WHL2"/>